<dbReference type="AlphaFoldDB" id="A0AAV4NCW8"/>
<evidence type="ECO:0000313" key="2">
    <source>
        <dbReference type="Proteomes" id="UP001054945"/>
    </source>
</evidence>
<organism evidence="1 2">
    <name type="scientific">Caerostris extrusa</name>
    <name type="common">Bark spider</name>
    <name type="synonym">Caerostris bankana</name>
    <dbReference type="NCBI Taxonomy" id="172846"/>
    <lineage>
        <taxon>Eukaryota</taxon>
        <taxon>Metazoa</taxon>
        <taxon>Ecdysozoa</taxon>
        <taxon>Arthropoda</taxon>
        <taxon>Chelicerata</taxon>
        <taxon>Arachnida</taxon>
        <taxon>Araneae</taxon>
        <taxon>Araneomorphae</taxon>
        <taxon>Entelegynae</taxon>
        <taxon>Araneoidea</taxon>
        <taxon>Araneidae</taxon>
        <taxon>Caerostris</taxon>
    </lineage>
</organism>
<proteinExistence type="predicted"/>
<dbReference type="EMBL" id="BPLR01003152">
    <property type="protein sequence ID" value="GIX81665.1"/>
    <property type="molecule type" value="Genomic_DNA"/>
</dbReference>
<keyword evidence="2" id="KW-1185">Reference proteome</keyword>
<accession>A0AAV4NCW8</accession>
<protein>
    <submittedName>
        <fullName evidence="1">Uncharacterized protein</fullName>
    </submittedName>
</protein>
<dbReference type="Proteomes" id="UP001054945">
    <property type="component" value="Unassembled WGS sequence"/>
</dbReference>
<gene>
    <name evidence="1" type="ORF">CEXT_567541</name>
</gene>
<reference evidence="1 2" key="1">
    <citation type="submission" date="2021-06" db="EMBL/GenBank/DDBJ databases">
        <title>Caerostris extrusa draft genome.</title>
        <authorList>
            <person name="Kono N."/>
            <person name="Arakawa K."/>
        </authorList>
    </citation>
    <scope>NUCLEOTIDE SEQUENCE [LARGE SCALE GENOMIC DNA]</scope>
</reference>
<comment type="caution">
    <text evidence="1">The sequence shown here is derived from an EMBL/GenBank/DDBJ whole genome shotgun (WGS) entry which is preliminary data.</text>
</comment>
<sequence length="108" mass="12702">MSVLRRKSKGVRRPLLRIHVLRNDMDFAKSHVDDSWLRTIIRLGLSAPFPFSRGMSGTRLNLVRHDLSQRNRWKSKKNCSQNGGFRFRILREKDSVRLEECAGYLTFI</sequence>
<name>A0AAV4NCW8_CAEEX</name>
<evidence type="ECO:0000313" key="1">
    <source>
        <dbReference type="EMBL" id="GIX81665.1"/>
    </source>
</evidence>